<dbReference type="InterPro" id="IPR001647">
    <property type="entry name" value="HTH_TetR"/>
</dbReference>
<evidence type="ECO:0000313" key="4">
    <source>
        <dbReference type="EMBL" id="SLN73080.1"/>
    </source>
</evidence>
<feature type="domain" description="HTH tetR-type" evidence="3">
    <location>
        <begin position="22"/>
        <end position="82"/>
    </location>
</feature>
<name>A0A1X7A8B0_9RHOB</name>
<evidence type="ECO:0000313" key="5">
    <source>
        <dbReference type="Proteomes" id="UP000193778"/>
    </source>
</evidence>
<sequence>MNTKPILHRDDPKAEPLVGNVKVTRDDWLNVAMDVLISDGVDQIKVLNLAERMAVSRSSFYWYFKSRQELLDALLARWQATNTAALVAQSEAPADTITGAVCNVHRCVVNTDLFDTALDFAVRDWARKSGKVRRSLDQSDARRLQALHAMFARYGYSEIEAETRARVLYYMQIGYDLAQLNEPMSVRIAMVPHYLYVFTGVEPMPEEVEEFSAYSKRYWKGDPS</sequence>
<evidence type="ECO:0000259" key="3">
    <source>
        <dbReference type="PROSITE" id="PS50977"/>
    </source>
</evidence>
<accession>A0A1X7A8B0</accession>
<proteinExistence type="predicted"/>
<dbReference type="GO" id="GO:0003677">
    <property type="term" value="F:DNA binding"/>
    <property type="evidence" value="ECO:0007669"/>
    <property type="project" value="UniProtKB-UniRule"/>
</dbReference>
<dbReference type="PRINTS" id="PR00455">
    <property type="entry name" value="HTHTETR"/>
</dbReference>
<dbReference type="Pfam" id="PF00440">
    <property type="entry name" value="TetR_N"/>
    <property type="match status" value="1"/>
</dbReference>
<dbReference type="OrthoDB" id="3218408at2"/>
<evidence type="ECO:0000256" key="2">
    <source>
        <dbReference type="PROSITE-ProRule" id="PRU00335"/>
    </source>
</evidence>
<dbReference type="Gene3D" id="1.10.357.10">
    <property type="entry name" value="Tetracycline Repressor, domain 2"/>
    <property type="match status" value="1"/>
</dbReference>
<dbReference type="SUPFAM" id="SSF46689">
    <property type="entry name" value="Homeodomain-like"/>
    <property type="match status" value="1"/>
</dbReference>
<evidence type="ECO:0000256" key="1">
    <source>
        <dbReference type="ARBA" id="ARBA00023125"/>
    </source>
</evidence>
<gene>
    <name evidence="4" type="ORF">RUM8411_03849</name>
</gene>
<dbReference type="AlphaFoldDB" id="A0A1X7A8B0"/>
<dbReference type="PROSITE" id="PS50977">
    <property type="entry name" value="HTH_TETR_2"/>
    <property type="match status" value="1"/>
</dbReference>
<dbReference type="RefSeq" id="WP_085824303.1">
    <property type="nucleotide sequence ID" value="NZ_FWFP01000013.1"/>
</dbReference>
<dbReference type="EMBL" id="FWFP01000013">
    <property type="protein sequence ID" value="SLN73080.1"/>
    <property type="molecule type" value="Genomic_DNA"/>
</dbReference>
<keyword evidence="5" id="KW-1185">Reference proteome</keyword>
<organism evidence="4 5">
    <name type="scientific">Ruegeria meonggei</name>
    <dbReference type="NCBI Taxonomy" id="1446476"/>
    <lineage>
        <taxon>Bacteria</taxon>
        <taxon>Pseudomonadati</taxon>
        <taxon>Pseudomonadota</taxon>
        <taxon>Alphaproteobacteria</taxon>
        <taxon>Rhodobacterales</taxon>
        <taxon>Roseobacteraceae</taxon>
        <taxon>Ruegeria</taxon>
    </lineage>
</organism>
<dbReference type="InterPro" id="IPR009057">
    <property type="entry name" value="Homeodomain-like_sf"/>
</dbReference>
<reference evidence="5" key="1">
    <citation type="submission" date="2017-03" db="EMBL/GenBank/DDBJ databases">
        <authorList>
            <person name="Rodrigo-Torres L."/>
            <person name="Arahal R.D."/>
            <person name="Lucena T."/>
        </authorList>
    </citation>
    <scope>NUCLEOTIDE SEQUENCE [LARGE SCALE GENOMIC DNA]</scope>
    <source>
        <strain evidence="5">CECT 8411</strain>
    </source>
</reference>
<protein>
    <submittedName>
        <fullName evidence="4">Bacterial regulatory proteins, tetR family</fullName>
    </submittedName>
</protein>
<dbReference type="Proteomes" id="UP000193778">
    <property type="component" value="Unassembled WGS sequence"/>
</dbReference>
<feature type="DNA-binding region" description="H-T-H motif" evidence="2">
    <location>
        <begin position="45"/>
        <end position="64"/>
    </location>
</feature>
<keyword evidence="1 2" id="KW-0238">DNA-binding</keyword>